<dbReference type="InterPro" id="IPR001394">
    <property type="entry name" value="Peptidase_C19_UCH"/>
</dbReference>
<protein>
    <recommendedName>
        <fullName evidence="3">Ubiquitin carboxyl-terminal hydrolase</fullName>
        <ecNumber evidence="3">3.4.19.12</ecNumber>
    </recommendedName>
</protein>
<dbReference type="InterPro" id="IPR018200">
    <property type="entry name" value="USP_CS"/>
</dbReference>
<comment type="catalytic activity">
    <reaction evidence="1 3">
        <text>Thiol-dependent hydrolysis of ester, thioester, amide, peptide and isopeptide bonds formed by the C-terminal Gly of ubiquitin (a 76-residue protein attached to proteins as an intracellular targeting signal).</text>
        <dbReference type="EC" id="3.4.19.12"/>
    </reaction>
</comment>
<dbReference type="GO" id="GO:0006508">
    <property type="term" value="P:proteolysis"/>
    <property type="evidence" value="ECO:0007669"/>
    <property type="project" value="UniProtKB-KW"/>
</dbReference>
<comment type="similarity">
    <text evidence="2 3">Belongs to the peptidase C19 family.</text>
</comment>
<dbReference type="InterPro" id="IPR015063">
    <property type="entry name" value="USP8_dimer"/>
</dbReference>
<dbReference type="Pfam" id="PF00443">
    <property type="entry name" value="UCH"/>
    <property type="match status" value="1"/>
</dbReference>
<dbReference type="InterPro" id="IPR036873">
    <property type="entry name" value="Rhodanese-like_dom_sf"/>
</dbReference>
<proteinExistence type="inferred from homology"/>
<name>A0A1Q3F667_CULTA</name>
<dbReference type="PANTHER" id="PTHR21646">
    <property type="entry name" value="UBIQUITIN CARBOXYL-TERMINAL HYDROLASE"/>
    <property type="match status" value="1"/>
</dbReference>
<dbReference type="InterPro" id="IPR028889">
    <property type="entry name" value="USP"/>
</dbReference>
<keyword evidence="3" id="KW-0788">Thiol protease</keyword>
<evidence type="ECO:0000313" key="6">
    <source>
        <dbReference type="EMBL" id="JAV23065.1"/>
    </source>
</evidence>
<dbReference type="SUPFAM" id="SSF54001">
    <property type="entry name" value="Cysteine proteinases"/>
    <property type="match status" value="1"/>
</dbReference>
<keyword evidence="3" id="KW-0378">Hydrolase</keyword>
<keyword evidence="4" id="KW-0175">Coiled coil</keyword>
<organism evidence="6">
    <name type="scientific">Culex tarsalis</name>
    <name type="common">Encephalitis mosquito</name>
    <dbReference type="NCBI Taxonomy" id="7177"/>
    <lineage>
        <taxon>Eukaryota</taxon>
        <taxon>Metazoa</taxon>
        <taxon>Ecdysozoa</taxon>
        <taxon>Arthropoda</taxon>
        <taxon>Hexapoda</taxon>
        <taxon>Insecta</taxon>
        <taxon>Pterygota</taxon>
        <taxon>Neoptera</taxon>
        <taxon>Endopterygota</taxon>
        <taxon>Diptera</taxon>
        <taxon>Nematocera</taxon>
        <taxon>Culicoidea</taxon>
        <taxon>Culicidae</taxon>
        <taxon>Culicinae</taxon>
        <taxon>Culicini</taxon>
        <taxon>Culex</taxon>
        <taxon>Culex</taxon>
    </lineage>
</organism>
<dbReference type="PANTHER" id="PTHR21646:SF46">
    <property type="entry name" value="UBIQUITIN CARBOXYL-TERMINAL HYDROLASE"/>
    <property type="match status" value="1"/>
</dbReference>
<dbReference type="PROSITE" id="PS00972">
    <property type="entry name" value="USP_1"/>
    <property type="match status" value="1"/>
</dbReference>
<evidence type="ECO:0000256" key="4">
    <source>
        <dbReference type="SAM" id="Coils"/>
    </source>
</evidence>
<dbReference type="EC" id="3.4.19.12" evidence="3"/>
<evidence type="ECO:0000256" key="2">
    <source>
        <dbReference type="ARBA" id="ARBA00009085"/>
    </source>
</evidence>
<dbReference type="CDD" id="cd02674">
    <property type="entry name" value="Peptidase_C19R"/>
    <property type="match status" value="1"/>
</dbReference>
<dbReference type="PROSITE" id="PS00973">
    <property type="entry name" value="USP_2"/>
    <property type="match status" value="1"/>
</dbReference>
<dbReference type="Gene3D" id="3.40.250.10">
    <property type="entry name" value="Rhodanese-like domain"/>
    <property type="match status" value="1"/>
</dbReference>
<dbReference type="Gene3D" id="3.90.70.10">
    <property type="entry name" value="Cysteine proteinases"/>
    <property type="match status" value="1"/>
</dbReference>
<dbReference type="GO" id="GO:0016579">
    <property type="term" value="P:protein deubiquitination"/>
    <property type="evidence" value="ECO:0007669"/>
    <property type="project" value="InterPro"/>
</dbReference>
<dbReference type="SUPFAM" id="SSF140856">
    <property type="entry name" value="USP8 N-terminal domain-like"/>
    <property type="match status" value="1"/>
</dbReference>
<dbReference type="Gene3D" id="1.20.58.80">
    <property type="entry name" value="Phosphotransferase system, lactose/cellobiose-type IIA subunit"/>
    <property type="match status" value="1"/>
</dbReference>
<dbReference type="Pfam" id="PF08969">
    <property type="entry name" value="USP8_dimer"/>
    <property type="match status" value="1"/>
</dbReference>
<evidence type="ECO:0000256" key="1">
    <source>
        <dbReference type="ARBA" id="ARBA00000707"/>
    </source>
</evidence>
<dbReference type="InterPro" id="IPR050185">
    <property type="entry name" value="Ub_carboxyl-term_hydrolase"/>
</dbReference>
<feature type="domain" description="USP" evidence="5">
    <location>
        <begin position="560"/>
        <end position="892"/>
    </location>
</feature>
<dbReference type="GO" id="GO:0004843">
    <property type="term" value="F:cysteine-type deubiquitinase activity"/>
    <property type="evidence" value="ECO:0007669"/>
    <property type="project" value="UniProtKB-UniRule"/>
</dbReference>
<sequence length="903" mass="104540">MAHKKPLHMGKNLSDLEENYKLAKAIGHKKVLQLCSAANRMKEHADLQYLERDEEQAYVFYMKYLNLISVIRNHGEYRDRKHEILESLGTNAQMQAIYEKLEKLKDSLEQRYSCLGVAREREQNKQRNQQDNMTMIVTQQKLSITAQELLEMIRDTKTSMLIIDCRPEKDLQASGIRYVHVVGVPVHLLVAGMTAGKIHEKLPPEDKPVWSSRKVKEQIVLMDYCTEGNPRKDTPLWVLNDILNNWDQDVAYKKPFLKVEGGYKNFQLCYPMCCRNPSYVPSTTEFNDDARLEDVEYPNISEIRMKDDSFGSQPANRPAIDRNSKVAALHVYESKSKPITELLEEQEKLMDKSIQNEREMLSTENVLKQIHDDPANVLDDNEKMEEISTLKYKLMQLEDKQQEYIAENTRLHEKVQEYKVLEQSWNESGDRISAREAELLEQEAQRRIKEKEDEQKRVEQERDRLARERLAQERLEQQREEMLRIAYENKRRLAQQPPPPPEANVDAVRPKVPQFDRAAKPAVASAGGTMAAAADYNQNVYREVQRDFAPVYGSVGRGLTGLKNLGNTCYMNSILQCLSNTAFLREHFLEGAFRQNLNRSNKTQGRIVEEVAAVIKALWLGQYKCIASKNLRYVVGQYERQFGGIEQQDSHEFLTILMDWLHSDIQTVPIQPYSSLEDLPASERAWIDYLKGMESYISNLFYGQIKSTVKCVRCGKESATYESFSNLSLELPQNANRCHLNNCLEMYFNGENIRGWSCPQCKSNQEAIKKLAISRLPSILVIHFKRFYADPEAVATVYKKKQNYVKFPLQDLDMTTHIAPSELSRNKQLRARRYHLFGVSNHYGSMESGHYTAFCKNTVHQKWYKFDDHTVSSLDTSDVCSSAGYILFYSSLPETPETQQQIR</sequence>
<dbReference type="AlphaFoldDB" id="A0A1Q3F667"/>
<dbReference type="PROSITE" id="PS50235">
    <property type="entry name" value="USP_3"/>
    <property type="match status" value="1"/>
</dbReference>
<dbReference type="SUPFAM" id="SSF52821">
    <property type="entry name" value="Rhodanese/Cell cycle control phosphatase"/>
    <property type="match status" value="1"/>
</dbReference>
<reference evidence="6" key="1">
    <citation type="submission" date="2017-01" db="EMBL/GenBank/DDBJ databases">
        <title>A deep insight into the sialotranscriptome of adult male and female Cluex tarsalis mosquitoes.</title>
        <authorList>
            <person name="Ribeiro J.M."/>
            <person name="Moreira F."/>
            <person name="Bernard K.A."/>
            <person name="Calvo E."/>
        </authorList>
    </citation>
    <scope>NUCLEOTIDE SEQUENCE</scope>
    <source>
        <strain evidence="6">Kern County</strain>
        <tissue evidence="6">Salivary glands</tissue>
    </source>
</reference>
<evidence type="ECO:0000259" key="5">
    <source>
        <dbReference type="PROSITE" id="PS50235"/>
    </source>
</evidence>
<evidence type="ECO:0000256" key="3">
    <source>
        <dbReference type="RuleBase" id="RU366025"/>
    </source>
</evidence>
<keyword evidence="3 6" id="KW-0645">Protease</keyword>
<accession>A0A1Q3F667</accession>
<dbReference type="EMBL" id="GFDL01011980">
    <property type="protein sequence ID" value="JAV23065.1"/>
    <property type="molecule type" value="Transcribed_RNA"/>
</dbReference>
<dbReference type="InterPro" id="IPR038765">
    <property type="entry name" value="Papain-like_cys_pep_sf"/>
</dbReference>
<keyword evidence="3" id="KW-0833">Ubl conjugation pathway</keyword>
<feature type="coiled-coil region" evidence="4">
    <location>
        <begin position="387"/>
        <end position="485"/>
    </location>
</feature>